<feature type="non-terminal residue" evidence="1">
    <location>
        <position position="67"/>
    </location>
</feature>
<reference evidence="1" key="1">
    <citation type="submission" date="2021-02" db="EMBL/GenBank/DDBJ databases">
        <authorList>
            <person name="Dougan E. K."/>
            <person name="Rhodes N."/>
            <person name="Thang M."/>
            <person name="Chan C."/>
        </authorList>
    </citation>
    <scope>NUCLEOTIDE SEQUENCE</scope>
</reference>
<dbReference type="EMBL" id="CAJNNW010029057">
    <property type="protein sequence ID" value="CAE8698876.1"/>
    <property type="molecule type" value="Genomic_DNA"/>
</dbReference>
<accession>A0A813KA79</accession>
<proteinExistence type="predicted"/>
<feature type="non-terminal residue" evidence="1">
    <location>
        <position position="1"/>
    </location>
</feature>
<organism evidence="1 2">
    <name type="scientific">Polarella glacialis</name>
    <name type="common">Dinoflagellate</name>
    <dbReference type="NCBI Taxonomy" id="89957"/>
    <lineage>
        <taxon>Eukaryota</taxon>
        <taxon>Sar</taxon>
        <taxon>Alveolata</taxon>
        <taxon>Dinophyceae</taxon>
        <taxon>Suessiales</taxon>
        <taxon>Suessiaceae</taxon>
        <taxon>Polarella</taxon>
    </lineage>
</organism>
<name>A0A813KA79_POLGL</name>
<dbReference type="Proteomes" id="UP000626109">
    <property type="component" value="Unassembled WGS sequence"/>
</dbReference>
<gene>
    <name evidence="1" type="ORF">PGLA2088_LOCUS30918</name>
</gene>
<evidence type="ECO:0000313" key="2">
    <source>
        <dbReference type="Proteomes" id="UP000626109"/>
    </source>
</evidence>
<comment type="caution">
    <text evidence="1">The sequence shown here is derived from an EMBL/GenBank/DDBJ whole genome shotgun (WGS) entry which is preliminary data.</text>
</comment>
<evidence type="ECO:0000313" key="1">
    <source>
        <dbReference type="EMBL" id="CAE8698876.1"/>
    </source>
</evidence>
<protein>
    <submittedName>
        <fullName evidence="1">Uncharacterized protein</fullName>
    </submittedName>
</protein>
<sequence>PALVGSAVTRGYTRVPSNGTSFLSKFCFDFDKEATAGYFDVVLHRKSSALAADSNATALLLFLDDQT</sequence>
<dbReference type="AlphaFoldDB" id="A0A813KA79"/>